<name>D6WBJ7_TRICA</name>
<dbReference type="HOGENOM" id="CLU_440300_0_0_1"/>
<evidence type="ECO:0000313" key="3">
    <source>
        <dbReference type="Proteomes" id="UP000007266"/>
    </source>
</evidence>
<dbReference type="OrthoDB" id="3247158at2759"/>
<feature type="region of interest" description="Disordered" evidence="1">
    <location>
        <begin position="166"/>
        <end position="190"/>
    </location>
</feature>
<dbReference type="STRING" id="7070.D6WBJ7"/>
<dbReference type="PANTHER" id="PTHR17611">
    <property type="entry name" value="DNA SEGMENT, CHR 5, ERATO DOI 579, EXPRESSED"/>
    <property type="match status" value="1"/>
</dbReference>
<dbReference type="Proteomes" id="UP000007266">
    <property type="component" value="Linkage group 2"/>
</dbReference>
<proteinExistence type="predicted"/>
<reference evidence="2 3" key="1">
    <citation type="journal article" date="2008" name="Nature">
        <title>The genome of the model beetle and pest Tribolium castaneum.</title>
        <authorList>
            <consortium name="Tribolium Genome Sequencing Consortium"/>
            <person name="Richards S."/>
            <person name="Gibbs R.A."/>
            <person name="Weinstock G.M."/>
            <person name="Brown S.J."/>
            <person name="Denell R."/>
            <person name="Beeman R.W."/>
            <person name="Gibbs R."/>
            <person name="Beeman R.W."/>
            <person name="Brown S.J."/>
            <person name="Bucher G."/>
            <person name="Friedrich M."/>
            <person name="Grimmelikhuijzen C.J."/>
            <person name="Klingler M."/>
            <person name="Lorenzen M."/>
            <person name="Richards S."/>
            <person name="Roth S."/>
            <person name="Schroder R."/>
            <person name="Tautz D."/>
            <person name="Zdobnov E.M."/>
            <person name="Muzny D."/>
            <person name="Gibbs R.A."/>
            <person name="Weinstock G.M."/>
            <person name="Attaway T."/>
            <person name="Bell S."/>
            <person name="Buhay C.J."/>
            <person name="Chandrabose M.N."/>
            <person name="Chavez D."/>
            <person name="Clerk-Blankenburg K.P."/>
            <person name="Cree A."/>
            <person name="Dao M."/>
            <person name="Davis C."/>
            <person name="Chacko J."/>
            <person name="Dinh H."/>
            <person name="Dugan-Rocha S."/>
            <person name="Fowler G."/>
            <person name="Garner T.T."/>
            <person name="Garnes J."/>
            <person name="Gnirke A."/>
            <person name="Hawes A."/>
            <person name="Hernandez J."/>
            <person name="Hines S."/>
            <person name="Holder M."/>
            <person name="Hume J."/>
            <person name="Jhangiani S.N."/>
            <person name="Joshi V."/>
            <person name="Khan Z.M."/>
            <person name="Jackson L."/>
            <person name="Kovar C."/>
            <person name="Kowis A."/>
            <person name="Lee S."/>
            <person name="Lewis L.R."/>
            <person name="Margolis J."/>
            <person name="Morgan M."/>
            <person name="Nazareth L.V."/>
            <person name="Nguyen N."/>
            <person name="Okwuonu G."/>
            <person name="Parker D."/>
            <person name="Richards S."/>
            <person name="Ruiz S.J."/>
            <person name="Santibanez J."/>
            <person name="Savard J."/>
            <person name="Scherer S.E."/>
            <person name="Schneider B."/>
            <person name="Sodergren E."/>
            <person name="Tautz D."/>
            <person name="Vattahil S."/>
            <person name="Villasana D."/>
            <person name="White C.S."/>
            <person name="Wright R."/>
            <person name="Park Y."/>
            <person name="Beeman R.W."/>
            <person name="Lord J."/>
            <person name="Oppert B."/>
            <person name="Lorenzen M."/>
            <person name="Brown S."/>
            <person name="Wang L."/>
            <person name="Savard J."/>
            <person name="Tautz D."/>
            <person name="Richards S."/>
            <person name="Weinstock G."/>
            <person name="Gibbs R.A."/>
            <person name="Liu Y."/>
            <person name="Worley K."/>
            <person name="Weinstock G."/>
            <person name="Elsik C.G."/>
            <person name="Reese J.T."/>
            <person name="Elhaik E."/>
            <person name="Landan G."/>
            <person name="Graur D."/>
            <person name="Arensburger P."/>
            <person name="Atkinson P."/>
            <person name="Beeman R.W."/>
            <person name="Beidler J."/>
            <person name="Brown S.J."/>
            <person name="Demuth J.P."/>
            <person name="Drury D.W."/>
            <person name="Du Y.Z."/>
            <person name="Fujiwara H."/>
            <person name="Lorenzen M."/>
            <person name="Maselli V."/>
            <person name="Osanai M."/>
            <person name="Park Y."/>
            <person name="Robertson H.M."/>
            <person name="Tu Z."/>
            <person name="Wang J.J."/>
            <person name="Wang S."/>
            <person name="Richards S."/>
            <person name="Song H."/>
            <person name="Zhang L."/>
            <person name="Sodergren E."/>
            <person name="Werner D."/>
            <person name="Stanke M."/>
            <person name="Morgenstern B."/>
            <person name="Solovyev V."/>
            <person name="Kosarev P."/>
            <person name="Brown G."/>
            <person name="Chen H.C."/>
            <person name="Ermolaeva O."/>
            <person name="Hlavina W."/>
            <person name="Kapustin Y."/>
            <person name="Kiryutin B."/>
            <person name="Kitts P."/>
            <person name="Maglott D."/>
            <person name="Pruitt K."/>
            <person name="Sapojnikov V."/>
            <person name="Souvorov A."/>
            <person name="Mackey A.J."/>
            <person name="Waterhouse R.M."/>
            <person name="Wyder S."/>
            <person name="Zdobnov E.M."/>
            <person name="Zdobnov E.M."/>
            <person name="Wyder S."/>
            <person name="Kriventseva E.V."/>
            <person name="Kadowaki T."/>
            <person name="Bork P."/>
            <person name="Aranda M."/>
            <person name="Bao R."/>
            <person name="Beermann A."/>
            <person name="Berns N."/>
            <person name="Bolognesi R."/>
            <person name="Bonneton F."/>
            <person name="Bopp D."/>
            <person name="Brown S.J."/>
            <person name="Bucher G."/>
            <person name="Butts T."/>
            <person name="Chaumot A."/>
            <person name="Denell R.E."/>
            <person name="Ferrier D.E."/>
            <person name="Friedrich M."/>
            <person name="Gordon C.M."/>
            <person name="Jindra M."/>
            <person name="Klingler M."/>
            <person name="Lan Q."/>
            <person name="Lattorff H.M."/>
            <person name="Laudet V."/>
            <person name="von Levetsow C."/>
            <person name="Liu Z."/>
            <person name="Lutz R."/>
            <person name="Lynch J.A."/>
            <person name="da Fonseca R.N."/>
            <person name="Posnien N."/>
            <person name="Reuter R."/>
            <person name="Roth S."/>
            <person name="Savard J."/>
            <person name="Schinko J.B."/>
            <person name="Schmitt C."/>
            <person name="Schoppmeier M."/>
            <person name="Schroder R."/>
            <person name="Shippy T.D."/>
            <person name="Simonnet F."/>
            <person name="Marques-Souza H."/>
            <person name="Tautz D."/>
            <person name="Tomoyasu Y."/>
            <person name="Trauner J."/>
            <person name="Van der Zee M."/>
            <person name="Vervoort M."/>
            <person name="Wittkopp N."/>
            <person name="Wimmer E.A."/>
            <person name="Yang X."/>
            <person name="Jones A.K."/>
            <person name="Sattelle D.B."/>
            <person name="Ebert P.R."/>
            <person name="Nelson D."/>
            <person name="Scott J.G."/>
            <person name="Beeman R.W."/>
            <person name="Muthukrishnan S."/>
            <person name="Kramer K.J."/>
            <person name="Arakane Y."/>
            <person name="Beeman R.W."/>
            <person name="Zhu Q."/>
            <person name="Hogenkamp D."/>
            <person name="Dixit R."/>
            <person name="Oppert B."/>
            <person name="Jiang H."/>
            <person name="Zou Z."/>
            <person name="Marshall J."/>
            <person name="Elpidina E."/>
            <person name="Vinokurov K."/>
            <person name="Oppert C."/>
            <person name="Zou Z."/>
            <person name="Evans J."/>
            <person name="Lu Z."/>
            <person name="Zhao P."/>
            <person name="Sumathipala N."/>
            <person name="Altincicek B."/>
            <person name="Vilcinskas A."/>
            <person name="Williams M."/>
            <person name="Hultmark D."/>
            <person name="Hetru C."/>
            <person name="Jiang H."/>
            <person name="Grimmelikhuijzen C.J."/>
            <person name="Hauser F."/>
            <person name="Cazzamali G."/>
            <person name="Williamson M."/>
            <person name="Park Y."/>
            <person name="Li B."/>
            <person name="Tanaka Y."/>
            <person name="Predel R."/>
            <person name="Neupert S."/>
            <person name="Schachtner J."/>
            <person name="Verleyen P."/>
            <person name="Raible F."/>
            <person name="Bork P."/>
            <person name="Friedrich M."/>
            <person name="Walden K.K."/>
            <person name="Robertson H.M."/>
            <person name="Angeli S."/>
            <person name="Foret S."/>
            <person name="Bucher G."/>
            <person name="Schuetz S."/>
            <person name="Maleszka R."/>
            <person name="Wimmer E.A."/>
            <person name="Beeman R.W."/>
            <person name="Lorenzen M."/>
            <person name="Tomoyasu Y."/>
            <person name="Miller S.C."/>
            <person name="Grossmann D."/>
            <person name="Bucher G."/>
        </authorList>
    </citation>
    <scope>NUCLEOTIDE SEQUENCE [LARGE SCALE GENOMIC DNA]</scope>
    <source>
        <strain evidence="2 3">Georgia GA2</strain>
    </source>
</reference>
<dbReference type="Pfam" id="PF15376">
    <property type="entry name" value="DUF4603"/>
    <property type="match status" value="1"/>
</dbReference>
<evidence type="ECO:0000256" key="1">
    <source>
        <dbReference type="SAM" id="MobiDB-lite"/>
    </source>
</evidence>
<dbReference type="AlphaFoldDB" id="D6WBJ7"/>
<accession>D6WBJ7</accession>
<organism evidence="2 3">
    <name type="scientific">Tribolium castaneum</name>
    <name type="common">Red flour beetle</name>
    <dbReference type="NCBI Taxonomy" id="7070"/>
    <lineage>
        <taxon>Eukaryota</taxon>
        <taxon>Metazoa</taxon>
        <taxon>Ecdysozoa</taxon>
        <taxon>Arthropoda</taxon>
        <taxon>Hexapoda</taxon>
        <taxon>Insecta</taxon>
        <taxon>Pterygota</taxon>
        <taxon>Neoptera</taxon>
        <taxon>Endopterygota</taxon>
        <taxon>Coleoptera</taxon>
        <taxon>Polyphaga</taxon>
        <taxon>Cucujiformia</taxon>
        <taxon>Tenebrionidae</taxon>
        <taxon>Tenebrionidae incertae sedis</taxon>
        <taxon>Tribolium</taxon>
    </lineage>
</organism>
<protein>
    <submittedName>
        <fullName evidence="2">Uncharacterized protein</fullName>
    </submittedName>
</protein>
<gene>
    <name evidence="2" type="primary">AUGUSTUS-3.0.2_04527</name>
    <name evidence="2" type="ORF">TcasGA2_TC004527</name>
</gene>
<dbReference type="KEGG" id="tca:103314979"/>
<evidence type="ECO:0000313" key="2">
    <source>
        <dbReference type="EMBL" id="EEZ98908.1"/>
    </source>
</evidence>
<reference evidence="2 3" key="2">
    <citation type="journal article" date="2010" name="Nucleic Acids Res.">
        <title>BeetleBase in 2010: revisions to provide comprehensive genomic information for Tribolium castaneum.</title>
        <authorList>
            <person name="Kim H.S."/>
            <person name="Murphy T."/>
            <person name="Xia J."/>
            <person name="Caragea D."/>
            <person name="Park Y."/>
            <person name="Beeman R.W."/>
            <person name="Lorenzen M.D."/>
            <person name="Butcher S."/>
            <person name="Manak J.R."/>
            <person name="Brown S.J."/>
        </authorList>
    </citation>
    <scope>GENOME REANNOTATION</scope>
    <source>
        <strain evidence="2 3">Georgia GA2</strain>
    </source>
</reference>
<dbReference type="EMBL" id="KQ971311">
    <property type="protein sequence ID" value="EEZ98908.1"/>
    <property type="molecule type" value="Genomic_DNA"/>
</dbReference>
<sequence length="621" mass="71365">MKYPQLVSMPSAVSDWLEEQLEARGIDAVVYTRYILSLLHSDTVDVIYSDEDLHFTHLKKEVRRPGGSRKRFRRSSDWWKCAQADAEKLKRSAAIECLMSASEQTCGIESLIDELCDKLNEIKSDDDEHHVDPPVKKPELQQVSPQELAKRYYAAFPPLNRNTTPTLIPKWIPSPKKKPKHSEMKASRTAGKQRFGAYITSRKKENNEKKPKPSCDEVNLYDDLPVDIKELLDDSSPNSNVEMMNLANMRDTGRRGFISCGTNITSSIWTNEAAMEENYDSVLDLQFSSITINNWFDLPAPSGRWSDDSGCFEDDYLYNQFSLSLVKLNHDKEVSAFAEVVPKNRHNQYNPFSKIIGSGIHRDKKIELEKEEDLLTSVHSHFRPINEKVEGGQYADGATFIVSNTWDKINYRRTESGMYMENDYSMRKKYCEYNKKGTNMDFVLKYLVCQNDKSCQTDDLDAEVEAINRETCTCRTLLNDCRVHPTCDKCNNNSWNTNLGLKTDLRWQFGTTNIWSGGSVCHDCLGRPPSTLQHSKLREDVSQDGDQLLSDLSTIHKTYQQESLPVTEFTCDIAEFFLPKERKRRHSLMAQMEDSWSFAERLEEDCLIQMSTIPTLRSVTL</sequence>
<keyword evidence="3" id="KW-1185">Reference proteome</keyword>
<dbReference type="PANTHER" id="PTHR17611:SF3">
    <property type="entry name" value="DNA SEGMENT, CHR 5, ERATO DOI 579, EXPRESSED"/>
    <property type="match status" value="1"/>
</dbReference>
<dbReference type="eggNOG" id="ENOG502QQF7">
    <property type="taxonomic scope" value="Eukaryota"/>
</dbReference>
<dbReference type="InterPro" id="IPR027871">
    <property type="entry name" value="DUF4603"/>
</dbReference>